<dbReference type="Pfam" id="PF13360">
    <property type="entry name" value="PQQ_2"/>
    <property type="match status" value="1"/>
</dbReference>
<keyword evidence="3 8" id="KW-0418">Kinase</keyword>
<keyword evidence="9" id="KW-1185">Reference proteome</keyword>
<dbReference type="GO" id="GO:0005524">
    <property type="term" value="F:ATP binding"/>
    <property type="evidence" value="ECO:0007669"/>
    <property type="project" value="UniProtKB-UniRule"/>
</dbReference>
<proteinExistence type="predicted"/>
<evidence type="ECO:0000259" key="7">
    <source>
        <dbReference type="PROSITE" id="PS50011"/>
    </source>
</evidence>
<dbReference type="InterPro" id="IPR002372">
    <property type="entry name" value="PQQ_rpt_dom"/>
</dbReference>
<accession>A0A7H1B5N2</accession>
<dbReference type="InterPro" id="IPR011047">
    <property type="entry name" value="Quinoprotein_ADH-like_sf"/>
</dbReference>
<evidence type="ECO:0000256" key="5">
    <source>
        <dbReference type="PROSITE-ProRule" id="PRU10141"/>
    </source>
</evidence>
<reference evidence="8 9" key="1">
    <citation type="submission" date="2020-09" db="EMBL/GenBank/DDBJ databases">
        <title>A novel species.</title>
        <authorList>
            <person name="Gao J."/>
        </authorList>
    </citation>
    <scope>NUCLEOTIDE SEQUENCE [LARGE SCALE GENOMIC DNA]</scope>
    <source>
        <strain evidence="8 9">CRXT-Y-14</strain>
    </source>
</reference>
<dbReference type="Gene3D" id="2.130.10.10">
    <property type="entry name" value="YVTN repeat-like/Quinoprotein amine dehydrogenase"/>
    <property type="match status" value="1"/>
</dbReference>
<keyword evidence="4 5" id="KW-0067">ATP-binding</keyword>
<evidence type="ECO:0000256" key="6">
    <source>
        <dbReference type="SAM" id="MobiDB-lite"/>
    </source>
</evidence>
<dbReference type="RefSeq" id="WP_188336779.1">
    <property type="nucleotide sequence ID" value="NZ_CP061281.1"/>
</dbReference>
<organism evidence="8 9">
    <name type="scientific">Streptomyces xanthii</name>
    <dbReference type="NCBI Taxonomy" id="2768069"/>
    <lineage>
        <taxon>Bacteria</taxon>
        <taxon>Bacillati</taxon>
        <taxon>Actinomycetota</taxon>
        <taxon>Actinomycetes</taxon>
        <taxon>Kitasatosporales</taxon>
        <taxon>Streptomycetaceae</taxon>
        <taxon>Streptomyces</taxon>
    </lineage>
</organism>
<keyword evidence="1" id="KW-0808">Transferase</keyword>
<feature type="region of interest" description="Disordered" evidence="6">
    <location>
        <begin position="291"/>
        <end position="349"/>
    </location>
</feature>
<dbReference type="AlphaFoldDB" id="A0A7H1B5N2"/>
<dbReference type="PROSITE" id="PS00108">
    <property type="entry name" value="PROTEIN_KINASE_ST"/>
    <property type="match status" value="1"/>
</dbReference>
<dbReference type="CDD" id="cd14014">
    <property type="entry name" value="STKc_PknB_like"/>
    <property type="match status" value="1"/>
</dbReference>
<dbReference type="PANTHER" id="PTHR43289">
    <property type="entry name" value="MITOGEN-ACTIVATED PROTEIN KINASE KINASE KINASE 20-RELATED"/>
    <property type="match status" value="1"/>
</dbReference>
<gene>
    <name evidence="8" type="ORF">IAG42_10640</name>
</gene>
<dbReference type="PROSITE" id="PS50011">
    <property type="entry name" value="PROTEIN_KINASE_DOM"/>
    <property type="match status" value="1"/>
</dbReference>
<dbReference type="SUPFAM" id="SSF56112">
    <property type="entry name" value="Protein kinase-like (PK-like)"/>
    <property type="match status" value="1"/>
</dbReference>
<evidence type="ECO:0000313" key="9">
    <source>
        <dbReference type="Proteomes" id="UP000516428"/>
    </source>
</evidence>
<name>A0A7H1B5N2_9ACTN</name>
<dbReference type="Proteomes" id="UP000516428">
    <property type="component" value="Chromosome"/>
</dbReference>
<protein>
    <submittedName>
        <fullName evidence="8">Protein kinase</fullName>
    </submittedName>
</protein>
<dbReference type="Pfam" id="PF00069">
    <property type="entry name" value="Pkinase"/>
    <property type="match status" value="1"/>
</dbReference>
<sequence length="833" mass="85147">MTLARLGAGGMGEVFLARPARIAAGYGPDDLAAVKVIRNEAARDEAYLRRFAREATAAAAVDSPYAARLVGSDASAELPWLATEFVAGPTLTQAVGRHGPLPLGALTRLGEGMARALAAVHAAGVTHRDLKPSNVLLGADGPKVIDFGVARTAAATTLTSTGRVVGTPGYMSPEHIAGGRHVVAASDVFCLASVLVYAATGEDPFGDGPVAAVLFRVAEAEARLDAVPEPVRPLLAACLTKDPADRPDAAELADRFAALRPADGPDGWPEPVLREIAESERDVRQLCATGAPLLPVPAPPSESPGNSGNSGGSEGSRGSGSSEGAGTLAPHQYPTLGPTAPPASPPPRRRARLRALAIVAAVAVAGAGLGAYLALRGGDPGGTDDGQGGGSAAPGPTTTLSPAQLTALAGVDSAGLNDASGYVPQFPAQRPAGWKAWQGRLDHAPMDCSADTRAVVCLRTDGTYEALSPSDGHRLWTHAGNAGPGDVDEAYIGPGGTRFMPGHAVAPQSRGGRTVTAAYGELRLLDSRTGKTLWKAEPPAGRGDFSRPALITDDLVVATVGGVSLAAETAGASLRAYDLHDGSVRWDSELSQEVPDQATEYAYGPEALVDGVLYVSVPGGLSAVDPRDGGVMGQRYVTAGSGGPGGCPHLFSGGGTIQCLRLTSTGSEKTAFRINRYTPRTLKPVGHYTVPLVDGPSDQLSNVSASGARFSLAFDRPGKRLTVTDTRTGKHTATVSLPGLGAGVSPPLLTDGRAVFADNHALYLLPLDAAGRAGKLRKLPLPGAPGDRDEPQPNQDGTVFSEELRVPQVLLLGGVAHVVFDQGAVTSIALPNA</sequence>
<evidence type="ECO:0000256" key="2">
    <source>
        <dbReference type="ARBA" id="ARBA00022741"/>
    </source>
</evidence>
<evidence type="ECO:0000256" key="1">
    <source>
        <dbReference type="ARBA" id="ARBA00022679"/>
    </source>
</evidence>
<dbReference type="InterPro" id="IPR015943">
    <property type="entry name" value="WD40/YVTN_repeat-like_dom_sf"/>
</dbReference>
<feature type="region of interest" description="Disordered" evidence="6">
    <location>
        <begin position="380"/>
        <end position="401"/>
    </location>
</feature>
<dbReference type="Gene3D" id="1.10.510.10">
    <property type="entry name" value="Transferase(Phosphotransferase) domain 1"/>
    <property type="match status" value="1"/>
</dbReference>
<dbReference type="GO" id="GO:0004674">
    <property type="term" value="F:protein serine/threonine kinase activity"/>
    <property type="evidence" value="ECO:0007669"/>
    <property type="project" value="TreeGrafter"/>
</dbReference>
<dbReference type="SUPFAM" id="SSF50998">
    <property type="entry name" value="Quinoprotein alcohol dehydrogenase-like"/>
    <property type="match status" value="1"/>
</dbReference>
<keyword evidence="2 5" id="KW-0547">Nucleotide-binding</keyword>
<dbReference type="InterPro" id="IPR008271">
    <property type="entry name" value="Ser/Thr_kinase_AS"/>
</dbReference>
<feature type="binding site" evidence="5">
    <location>
        <position position="35"/>
    </location>
    <ligand>
        <name>ATP</name>
        <dbReference type="ChEBI" id="CHEBI:30616"/>
    </ligand>
</feature>
<dbReference type="InterPro" id="IPR000719">
    <property type="entry name" value="Prot_kinase_dom"/>
</dbReference>
<dbReference type="InterPro" id="IPR011009">
    <property type="entry name" value="Kinase-like_dom_sf"/>
</dbReference>
<dbReference type="SMART" id="SM00220">
    <property type="entry name" value="S_TKc"/>
    <property type="match status" value="1"/>
</dbReference>
<feature type="compositionally biased region" description="Gly residues" evidence="6">
    <location>
        <begin position="380"/>
        <end position="392"/>
    </location>
</feature>
<dbReference type="Gene3D" id="3.30.200.20">
    <property type="entry name" value="Phosphorylase Kinase, domain 1"/>
    <property type="match status" value="1"/>
</dbReference>
<evidence type="ECO:0000256" key="3">
    <source>
        <dbReference type="ARBA" id="ARBA00022777"/>
    </source>
</evidence>
<dbReference type="PANTHER" id="PTHR43289:SF34">
    <property type="entry name" value="SERINE_THREONINE-PROTEIN KINASE YBDM-RELATED"/>
    <property type="match status" value="1"/>
</dbReference>
<dbReference type="InterPro" id="IPR017441">
    <property type="entry name" value="Protein_kinase_ATP_BS"/>
</dbReference>
<dbReference type="KEGG" id="sxn:IAG42_10640"/>
<evidence type="ECO:0000313" key="8">
    <source>
        <dbReference type="EMBL" id="QNS04037.1"/>
    </source>
</evidence>
<dbReference type="PROSITE" id="PS00107">
    <property type="entry name" value="PROTEIN_KINASE_ATP"/>
    <property type="match status" value="1"/>
</dbReference>
<feature type="compositionally biased region" description="Gly residues" evidence="6">
    <location>
        <begin position="308"/>
        <end position="323"/>
    </location>
</feature>
<feature type="domain" description="Protein kinase" evidence="7">
    <location>
        <begin position="1"/>
        <end position="259"/>
    </location>
</feature>
<evidence type="ECO:0000256" key="4">
    <source>
        <dbReference type="ARBA" id="ARBA00022840"/>
    </source>
</evidence>
<feature type="region of interest" description="Disordered" evidence="6">
    <location>
        <begin position="776"/>
        <end position="797"/>
    </location>
</feature>
<dbReference type="EMBL" id="CP061281">
    <property type="protein sequence ID" value="QNS04037.1"/>
    <property type="molecule type" value="Genomic_DNA"/>
</dbReference>